<evidence type="ECO:0000259" key="1">
    <source>
        <dbReference type="Pfam" id="PF13156"/>
    </source>
</evidence>
<feature type="domain" description="Mrr-like" evidence="1">
    <location>
        <begin position="33"/>
        <end position="150"/>
    </location>
</feature>
<name>A0A7W3PD76_9MICO</name>
<dbReference type="InterPro" id="IPR011335">
    <property type="entry name" value="Restrct_endonuc-II-like"/>
</dbReference>
<accession>A0A7W3PD76</accession>
<dbReference type="InterPro" id="IPR039442">
    <property type="entry name" value="Mrr-like_dom"/>
</dbReference>
<protein>
    <submittedName>
        <fullName evidence="2">Putative helicase</fullName>
    </submittedName>
</protein>
<keyword evidence="2" id="KW-0067">ATP-binding</keyword>
<dbReference type="RefSeq" id="WP_182614874.1">
    <property type="nucleotide sequence ID" value="NZ_BAAATF010000005.1"/>
</dbReference>
<sequence length="165" mass="18515">MTALEDLLDDYVFRPEPERDTKFEELMKAFLRADEEWAATFDTVWSWGEWPEREGPGNGIDLVAREQGTERLAAVHCAFHDPAESLTEADVAAFLSASDKAPFTTRLVVATTDKWDKDLEDLVRAEKVPVGRIGLTRMLDSSVDWTPFGPRTMATTGRASRTALH</sequence>
<dbReference type="GO" id="GO:0004386">
    <property type="term" value="F:helicase activity"/>
    <property type="evidence" value="ECO:0007669"/>
    <property type="project" value="UniProtKB-KW"/>
</dbReference>
<dbReference type="SUPFAM" id="SSF52980">
    <property type="entry name" value="Restriction endonuclease-like"/>
    <property type="match status" value="1"/>
</dbReference>
<dbReference type="AlphaFoldDB" id="A0A7W3PD76"/>
<comment type="caution">
    <text evidence="2">The sequence shown here is derived from an EMBL/GenBank/DDBJ whole genome shotgun (WGS) entry which is preliminary data.</text>
</comment>
<keyword evidence="2" id="KW-0378">Hydrolase</keyword>
<proteinExistence type="predicted"/>
<dbReference type="Pfam" id="PF13156">
    <property type="entry name" value="Mrr_cat_2"/>
    <property type="match status" value="1"/>
</dbReference>
<evidence type="ECO:0000313" key="3">
    <source>
        <dbReference type="Proteomes" id="UP000540568"/>
    </source>
</evidence>
<keyword evidence="3" id="KW-1185">Reference proteome</keyword>
<keyword evidence="2" id="KW-0547">Nucleotide-binding</keyword>
<keyword evidence="2" id="KW-0347">Helicase</keyword>
<reference evidence="2 3" key="1">
    <citation type="submission" date="2020-07" db="EMBL/GenBank/DDBJ databases">
        <title>Sequencing the genomes of 1000 actinobacteria strains.</title>
        <authorList>
            <person name="Klenk H.-P."/>
        </authorList>
    </citation>
    <scope>NUCLEOTIDE SEQUENCE [LARGE SCALE GENOMIC DNA]</scope>
    <source>
        <strain evidence="2 3">DSM 44121</strain>
    </source>
</reference>
<evidence type="ECO:0000313" key="2">
    <source>
        <dbReference type="EMBL" id="MBA8807267.1"/>
    </source>
</evidence>
<dbReference type="EMBL" id="JACGWV010000001">
    <property type="protein sequence ID" value="MBA8807267.1"/>
    <property type="molecule type" value="Genomic_DNA"/>
</dbReference>
<gene>
    <name evidence="2" type="ORF">FHX71_001209</name>
</gene>
<organism evidence="2 3">
    <name type="scientific">Promicromonospora sukumoe</name>
    <dbReference type="NCBI Taxonomy" id="88382"/>
    <lineage>
        <taxon>Bacteria</taxon>
        <taxon>Bacillati</taxon>
        <taxon>Actinomycetota</taxon>
        <taxon>Actinomycetes</taxon>
        <taxon>Micrococcales</taxon>
        <taxon>Promicromonosporaceae</taxon>
        <taxon>Promicromonospora</taxon>
    </lineage>
</organism>
<dbReference type="Proteomes" id="UP000540568">
    <property type="component" value="Unassembled WGS sequence"/>
</dbReference>